<dbReference type="OrthoDB" id="9781621at2"/>
<dbReference type="AlphaFoldDB" id="A0A547PCV2"/>
<keyword evidence="7" id="KW-1185">Reference proteome</keyword>
<dbReference type="PANTHER" id="PTHR42913">
    <property type="entry name" value="APOPTOSIS-INDUCING FACTOR 1"/>
    <property type="match status" value="1"/>
</dbReference>
<dbReference type="InterPro" id="IPR023753">
    <property type="entry name" value="FAD/NAD-binding_dom"/>
</dbReference>
<dbReference type="InterPro" id="IPR051169">
    <property type="entry name" value="NADH-Q_oxidoreductase"/>
</dbReference>
<reference evidence="6 7" key="1">
    <citation type="submission" date="2019-06" db="EMBL/GenBank/DDBJ databases">
        <title>Erythrobacter insulae sp. nov., isolated from a tidal flat.</title>
        <authorList>
            <person name="Yoon J.-H."/>
        </authorList>
    </citation>
    <scope>NUCLEOTIDE SEQUENCE [LARGE SCALE GENOMIC DNA]</scope>
    <source>
        <strain evidence="6 7">JBTF-M21</strain>
    </source>
</reference>
<evidence type="ECO:0000313" key="6">
    <source>
        <dbReference type="EMBL" id="TRD11976.1"/>
    </source>
</evidence>
<gene>
    <name evidence="6" type="ORF">FGU71_08970</name>
</gene>
<dbReference type="GO" id="GO:0003955">
    <property type="term" value="F:NAD(P)H dehydrogenase (quinone) activity"/>
    <property type="evidence" value="ECO:0007669"/>
    <property type="project" value="TreeGrafter"/>
</dbReference>
<evidence type="ECO:0000313" key="7">
    <source>
        <dbReference type="Proteomes" id="UP000316343"/>
    </source>
</evidence>
<evidence type="ECO:0000259" key="5">
    <source>
        <dbReference type="Pfam" id="PF07992"/>
    </source>
</evidence>
<comment type="cofactor">
    <cofactor evidence="1">
        <name>FAD</name>
        <dbReference type="ChEBI" id="CHEBI:57692"/>
    </cofactor>
</comment>
<keyword evidence="4" id="KW-0560">Oxidoreductase</keyword>
<keyword evidence="3" id="KW-0274">FAD</keyword>
<evidence type="ECO:0000256" key="4">
    <source>
        <dbReference type="ARBA" id="ARBA00023002"/>
    </source>
</evidence>
<organism evidence="6 7">
    <name type="scientific">Erythrobacter insulae</name>
    <dbReference type="NCBI Taxonomy" id="2584124"/>
    <lineage>
        <taxon>Bacteria</taxon>
        <taxon>Pseudomonadati</taxon>
        <taxon>Pseudomonadota</taxon>
        <taxon>Alphaproteobacteria</taxon>
        <taxon>Sphingomonadales</taxon>
        <taxon>Erythrobacteraceae</taxon>
        <taxon>Erythrobacter/Porphyrobacter group</taxon>
        <taxon>Erythrobacter</taxon>
    </lineage>
</organism>
<dbReference type="PRINTS" id="PR00368">
    <property type="entry name" value="FADPNR"/>
</dbReference>
<proteinExistence type="predicted"/>
<dbReference type="GO" id="GO:0019646">
    <property type="term" value="P:aerobic electron transport chain"/>
    <property type="evidence" value="ECO:0007669"/>
    <property type="project" value="TreeGrafter"/>
</dbReference>
<evidence type="ECO:0000256" key="3">
    <source>
        <dbReference type="ARBA" id="ARBA00022827"/>
    </source>
</evidence>
<dbReference type="Pfam" id="PF07992">
    <property type="entry name" value="Pyr_redox_2"/>
    <property type="match status" value="1"/>
</dbReference>
<keyword evidence="2" id="KW-0285">Flavoprotein</keyword>
<dbReference type="Gene3D" id="3.50.50.100">
    <property type="match status" value="1"/>
</dbReference>
<sequence length="392" mass="41196">MRRSIPAQHILLVGGGHAHVAVLADWIRRGIPADHATLLTPEPVLRYSGMVPGWISAQYGRDEGLVDLAGLAARAGVRLVLDRCASLNPETRSVRVSRGGEISFDLCSIDTGGVGRAKHVLGDDPRLLDVRPIGDFVEAIEGQGKLDHIAVVGGGAGGVELAFGLRNRGGSNVDQPRVTIIAGRRGLLPEFSAAARRRAIAECGAQGIAVINANACLEDGVLKAGGVEVGGVEAGGVEAGTSQTAVVPISTPDLIVAALGSAAPLWPSESGLDCRADGFIAVDAYQRSTSHLHVFAVGDIASRQDRDIPHSGVHAVMAGPALADNLRDAAAGRVMTNSYRPRPASLYLISTARGEAIASYGPFAAQGRWAARLKHWIDTRWLRQYARVIRKN</sequence>
<comment type="caution">
    <text evidence="6">The sequence shown here is derived from an EMBL/GenBank/DDBJ whole genome shotgun (WGS) entry which is preliminary data.</text>
</comment>
<name>A0A547PCV2_9SPHN</name>
<dbReference type="PRINTS" id="PR00411">
    <property type="entry name" value="PNDRDTASEI"/>
</dbReference>
<dbReference type="InterPro" id="IPR036188">
    <property type="entry name" value="FAD/NAD-bd_sf"/>
</dbReference>
<dbReference type="PANTHER" id="PTHR42913:SF9">
    <property type="entry name" value="SLR1591 PROTEIN"/>
    <property type="match status" value="1"/>
</dbReference>
<evidence type="ECO:0000256" key="2">
    <source>
        <dbReference type="ARBA" id="ARBA00022630"/>
    </source>
</evidence>
<dbReference type="SUPFAM" id="SSF51905">
    <property type="entry name" value="FAD/NAD(P)-binding domain"/>
    <property type="match status" value="2"/>
</dbReference>
<feature type="domain" description="FAD/NAD(P)-binding" evidence="5">
    <location>
        <begin position="9"/>
        <end position="319"/>
    </location>
</feature>
<dbReference type="EMBL" id="VHJK01000001">
    <property type="protein sequence ID" value="TRD11976.1"/>
    <property type="molecule type" value="Genomic_DNA"/>
</dbReference>
<dbReference type="Proteomes" id="UP000316343">
    <property type="component" value="Unassembled WGS sequence"/>
</dbReference>
<evidence type="ECO:0000256" key="1">
    <source>
        <dbReference type="ARBA" id="ARBA00001974"/>
    </source>
</evidence>
<accession>A0A547PCV2</accession>
<protein>
    <recommendedName>
        <fullName evidence="5">FAD/NAD(P)-binding domain-containing protein</fullName>
    </recommendedName>
</protein>